<dbReference type="PROSITE" id="PS50977">
    <property type="entry name" value="HTH_TETR_2"/>
    <property type="match status" value="1"/>
</dbReference>
<dbReference type="Gene3D" id="1.10.357.10">
    <property type="entry name" value="Tetracycline Repressor, domain 2"/>
    <property type="match status" value="1"/>
</dbReference>
<evidence type="ECO:0000313" key="4">
    <source>
        <dbReference type="EMBL" id="BBZ47681.1"/>
    </source>
</evidence>
<dbReference type="EMBL" id="AP022614">
    <property type="protein sequence ID" value="BBZ47681.1"/>
    <property type="molecule type" value="Genomic_DNA"/>
</dbReference>
<evidence type="ECO:0000256" key="1">
    <source>
        <dbReference type="ARBA" id="ARBA00023015"/>
    </source>
</evidence>
<dbReference type="GO" id="GO:0000976">
    <property type="term" value="F:transcription cis-regulatory region binding"/>
    <property type="evidence" value="ECO:0007669"/>
    <property type="project" value="TreeGrafter"/>
</dbReference>
<name>A0A7I7Z472_9MYCO</name>
<dbReference type="OrthoDB" id="4537491at2"/>
<accession>A0A7I7Z472</accession>
<evidence type="ECO:0000256" key="2">
    <source>
        <dbReference type="ARBA" id="ARBA00023125"/>
    </source>
</evidence>
<dbReference type="InterPro" id="IPR050109">
    <property type="entry name" value="HTH-type_TetR-like_transc_reg"/>
</dbReference>
<dbReference type="SUPFAM" id="SSF46689">
    <property type="entry name" value="Homeodomain-like"/>
    <property type="match status" value="1"/>
</dbReference>
<dbReference type="AlphaFoldDB" id="A0A7I7Z472"/>
<dbReference type="PRINTS" id="PR00455">
    <property type="entry name" value="HTHTETR"/>
</dbReference>
<keyword evidence="3" id="KW-0804">Transcription</keyword>
<evidence type="ECO:0000313" key="5">
    <source>
        <dbReference type="Proteomes" id="UP000467105"/>
    </source>
</evidence>
<proteinExistence type="predicted"/>
<keyword evidence="1" id="KW-0805">Transcription regulation</keyword>
<dbReference type="PANTHER" id="PTHR30055:SF234">
    <property type="entry name" value="HTH-TYPE TRANSCRIPTIONAL REGULATOR BETI"/>
    <property type="match status" value="1"/>
</dbReference>
<dbReference type="PROSITE" id="PS01081">
    <property type="entry name" value="HTH_TETR_1"/>
    <property type="match status" value="1"/>
</dbReference>
<organism evidence="4 5">
    <name type="scientific">Mycobacterium parmense</name>
    <dbReference type="NCBI Taxonomy" id="185642"/>
    <lineage>
        <taxon>Bacteria</taxon>
        <taxon>Bacillati</taxon>
        <taxon>Actinomycetota</taxon>
        <taxon>Actinomycetes</taxon>
        <taxon>Mycobacteriales</taxon>
        <taxon>Mycobacteriaceae</taxon>
        <taxon>Mycobacterium</taxon>
        <taxon>Mycobacterium simiae complex</taxon>
    </lineage>
</organism>
<protein>
    <submittedName>
        <fullName evidence="4">Uncharacterized protein</fullName>
    </submittedName>
</protein>
<dbReference type="GO" id="GO:0003700">
    <property type="term" value="F:DNA-binding transcription factor activity"/>
    <property type="evidence" value="ECO:0007669"/>
    <property type="project" value="TreeGrafter"/>
</dbReference>
<sequence>MVCPVGVRREQAERRRNELIGAALAVFADKGVDGASIKDIARAAGVTPGLLYHYFASKGDLVAAVLAERGFMPQLHAILGEHADQPATVVLPRLMRAFDETLAANADLMSLFFAVSHADGALRNFVATGQHLLQSYLSSRAQAGELQPELIDAAALTLFAAVAIGHKTGHRVDVDELVELVLNGLST</sequence>
<dbReference type="Pfam" id="PF00440">
    <property type="entry name" value="TetR_N"/>
    <property type="match status" value="1"/>
</dbReference>
<dbReference type="InterPro" id="IPR023772">
    <property type="entry name" value="DNA-bd_HTH_TetR-type_CS"/>
</dbReference>
<dbReference type="InterPro" id="IPR001647">
    <property type="entry name" value="HTH_TetR"/>
</dbReference>
<evidence type="ECO:0000256" key="3">
    <source>
        <dbReference type="ARBA" id="ARBA00023163"/>
    </source>
</evidence>
<keyword evidence="2" id="KW-0238">DNA-binding</keyword>
<gene>
    <name evidence="4" type="ORF">MPRM_49620</name>
</gene>
<dbReference type="PANTHER" id="PTHR30055">
    <property type="entry name" value="HTH-TYPE TRANSCRIPTIONAL REGULATOR RUTR"/>
    <property type="match status" value="1"/>
</dbReference>
<dbReference type="Proteomes" id="UP000467105">
    <property type="component" value="Chromosome"/>
</dbReference>
<dbReference type="InterPro" id="IPR009057">
    <property type="entry name" value="Homeodomain-like_sf"/>
</dbReference>
<reference evidence="4 5" key="1">
    <citation type="journal article" date="2019" name="Emerg. Microbes Infect.">
        <title>Comprehensive subspecies identification of 175 nontuberculous mycobacteria species based on 7547 genomic profiles.</title>
        <authorList>
            <person name="Matsumoto Y."/>
            <person name="Kinjo T."/>
            <person name="Motooka D."/>
            <person name="Nabeya D."/>
            <person name="Jung N."/>
            <person name="Uechi K."/>
            <person name="Horii T."/>
            <person name="Iida T."/>
            <person name="Fujita J."/>
            <person name="Nakamura S."/>
        </authorList>
    </citation>
    <scope>NUCLEOTIDE SEQUENCE [LARGE SCALE GENOMIC DNA]</scope>
    <source>
        <strain evidence="4 5">JCM 14742</strain>
    </source>
</reference>
<keyword evidence="5" id="KW-1185">Reference proteome</keyword>